<dbReference type="EMBL" id="JACHMQ010000001">
    <property type="protein sequence ID" value="MBB6398867.1"/>
    <property type="molecule type" value="Genomic_DNA"/>
</dbReference>
<accession>A0A7X0L1U3</accession>
<feature type="region of interest" description="Disordered" evidence="1">
    <location>
        <begin position="1"/>
        <end position="58"/>
    </location>
</feature>
<sequence>MRLVGIRPGQSRDLGSTQPAEGDQVEEDVQPLVRDDAEEGARLGRRPDHHLAGHLSGRPGTLSTLAQAANVTTDQAVGLLDQLLRSGIIAGGEA</sequence>
<dbReference type="AlphaFoldDB" id="A0A7X0L1U3"/>
<gene>
    <name evidence="2" type="ORF">BKA00_005781</name>
</gene>
<feature type="compositionally biased region" description="Basic and acidic residues" evidence="1">
    <location>
        <begin position="33"/>
        <end position="51"/>
    </location>
</feature>
<comment type="caution">
    <text evidence="2">The sequence shown here is derived from an EMBL/GenBank/DDBJ whole genome shotgun (WGS) entry which is preliminary data.</text>
</comment>
<protein>
    <submittedName>
        <fullName evidence="2">Uncharacterized protein</fullName>
    </submittedName>
</protein>
<proteinExistence type="predicted"/>
<organism evidence="2 3">
    <name type="scientific">Actinomadura coerulea</name>
    <dbReference type="NCBI Taxonomy" id="46159"/>
    <lineage>
        <taxon>Bacteria</taxon>
        <taxon>Bacillati</taxon>
        <taxon>Actinomycetota</taxon>
        <taxon>Actinomycetes</taxon>
        <taxon>Streptosporangiales</taxon>
        <taxon>Thermomonosporaceae</taxon>
        <taxon>Actinomadura</taxon>
    </lineage>
</organism>
<evidence type="ECO:0000313" key="3">
    <source>
        <dbReference type="Proteomes" id="UP000546324"/>
    </source>
</evidence>
<evidence type="ECO:0000256" key="1">
    <source>
        <dbReference type="SAM" id="MobiDB-lite"/>
    </source>
</evidence>
<keyword evidence="3" id="KW-1185">Reference proteome</keyword>
<reference evidence="2 3" key="1">
    <citation type="submission" date="2020-08" db="EMBL/GenBank/DDBJ databases">
        <title>Sequencing the genomes of 1000 actinobacteria strains.</title>
        <authorList>
            <person name="Klenk H.-P."/>
        </authorList>
    </citation>
    <scope>NUCLEOTIDE SEQUENCE [LARGE SCALE GENOMIC DNA]</scope>
    <source>
        <strain evidence="2 3">DSM 43675</strain>
    </source>
</reference>
<dbReference type="RefSeq" id="WP_185030228.1">
    <property type="nucleotide sequence ID" value="NZ_JACHMQ010000001.1"/>
</dbReference>
<evidence type="ECO:0000313" key="2">
    <source>
        <dbReference type="EMBL" id="MBB6398867.1"/>
    </source>
</evidence>
<name>A0A7X0L1U3_9ACTN</name>
<dbReference type="Proteomes" id="UP000546324">
    <property type="component" value="Unassembled WGS sequence"/>
</dbReference>